<feature type="repeat" description="Pumilio" evidence="2">
    <location>
        <begin position="369"/>
        <end position="405"/>
    </location>
</feature>
<sequence>MASQSEEKDLIGSILSDQDDKQEIIPKKARKNLSLKSKEFDPQIHPKHQEFQTSNASILSTGYQSHQKQRIFFQTQTSIEIQSQFSSALQQTADQDNNTCSFDHFQSFDSFGQLQQRKQSTKKHHTMQPTEYQNPTLIFTSDQCIDGKLSLSQTDLEQICGNQLINRKLQNILDSNDINKKRLIFNQVEKICLKASKDMFGNYTVQKVFEVGSQDQKQRMYNLLINHIFDLSKNQYACRVVQKMMEFIKDYPEQLEIFLQILYPQINPLLNDPNGNYVILSCFELFNKNQLIFIIPMIEDSLQFMSKQTYGCRVIQKALEIYPIEHTQKIMDILMTLASQLCYQEFGNYIIQYLLKSGPPKEKQIICQIIKDNFEQLSINKFGSNTVEKYIDLMGPNQIINTLCSISNDQFVFYNLSVNPFGNYVMKKVLISGDPSVQYLKSLLKQYPELVQSIKNSDFGQRVGLIMDAL</sequence>
<dbReference type="GO" id="GO:0010608">
    <property type="term" value="P:post-transcriptional regulation of gene expression"/>
    <property type="evidence" value="ECO:0007669"/>
    <property type="project" value="TreeGrafter"/>
</dbReference>
<dbReference type="PANTHER" id="PTHR12537">
    <property type="entry name" value="RNA BINDING PROTEIN PUMILIO-RELATED"/>
    <property type="match status" value="1"/>
</dbReference>
<dbReference type="InterPro" id="IPR033133">
    <property type="entry name" value="PUM-HD"/>
</dbReference>
<reference evidence="5" key="1">
    <citation type="submission" date="2021-01" db="EMBL/GenBank/DDBJ databases">
        <authorList>
            <consortium name="Genoscope - CEA"/>
            <person name="William W."/>
        </authorList>
    </citation>
    <scope>NUCLEOTIDE SEQUENCE</scope>
</reference>
<dbReference type="OMA" id="SHQKQRI"/>
<accession>A0A8S1S7V9</accession>
<evidence type="ECO:0000256" key="3">
    <source>
        <dbReference type="SAM" id="MobiDB-lite"/>
    </source>
</evidence>
<dbReference type="Proteomes" id="UP000683925">
    <property type="component" value="Unassembled WGS sequence"/>
</dbReference>
<dbReference type="GO" id="GO:0005737">
    <property type="term" value="C:cytoplasm"/>
    <property type="evidence" value="ECO:0007669"/>
    <property type="project" value="TreeGrafter"/>
</dbReference>
<protein>
    <recommendedName>
        <fullName evidence="4">PUM-HD domain-containing protein</fullName>
    </recommendedName>
</protein>
<dbReference type="GO" id="GO:0003729">
    <property type="term" value="F:mRNA binding"/>
    <property type="evidence" value="ECO:0007669"/>
    <property type="project" value="TreeGrafter"/>
</dbReference>
<comment type="caution">
    <text evidence="5">The sequence shown here is derived from an EMBL/GenBank/DDBJ whole genome shotgun (WGS) entry which is preliminary data.</text>
</comment>
<dbReference type="EMBL" id="CAJJDP010000006">
    <property type="protein sequence ID" value="CAD8135843.1"/>
    <property type="molecule type" value="Genomic_DNA"/>
</dbReference>
<dbReference type="PROSITE" id="PS50302">
    <property type="entry name" value="PUM"/>
    <property type="match status" value="4"/>
</dbReference>
<gene>
    <name evidence="5" type="ORF">POCTA_138.1.T0070058</name>
</gene>
<name>A0A8S1S7V9_PAROT</name>
<dbReference type="AlphaFoldDB" id="A0A8S1S7V9"/>
<feature type="repeat" description="Pumilio" evidence="2">
    <location>
        <begin position="333"/>
        <end position="368"/>
    </location>
</feature>
<dbReference type="Pfam" id="PF00806">
    <property type="entry name" value="PUF"/>
    <property type="match status" value="7"/>
</dbReference>
<evidence type="ECO:0000259" key="4">
    <source>
        <dbReference type="PROSITE" id="PS50303"/>
    </source>
</evidence>
<feature type="domain" description="PUM-HD" evidence="4">
    <location>
        <begin position="122"/>
        <end position="470"/>
    </location>
</feature>
<keyword evidence="1" id="KW-0677">Repeat</keyword>
<dbReference type="OrthoDB" id="668540at2759"/>
<evidence type="ECO:0000313" key="5">
    <source>
        <dbReference type="EMBL" id="CAD8135843.1"/>
    </source>
</evidence>
<evidence type="ECO:0000313" key="6">
    <source>
        <dbReference type="Proteomes" id="UP000683925"/>
    </source>
</evidence>
<dbReference type="PANTHER" id="PTHR12537:SF12">
    <property type="entry name" value="MATERNAL PROTEIN PUMILIO"/>
    <property type="match status" value="1"/>
</dbReference>
<proteinExistence type="predicted"/>
<evidence type="ECO:0000256" key="1">
    <source>
        <dbReference type="ARBA" id="ARBA00022737"/>
    </source>
</evidence>
<feature type="compositionally biased region" description="Basic and acidic residues" evidence="3">
    <location>
        <begin position="1"/>
        <end position="10"/>
    </location>
</feature>
<keyword evidence="6" id="KW-1185">Reference proteome</keyword>
<feature type="repeat" description="Pumilio" evidence="2">
    <location>
        <begin position="297"/>
        <end position="332"/>
    </location>
</feature>
<feature type="region of interest" description="Disordered" evidence="3">
    <location>
        <begin position="1"/>
        <end position="22"/>
    </location>
</feature>
<dbReference type="SMART" id="SM00025">
    <property type="entry name" value="Pumilio"/>
    <property type="match status" value="8"/>
</dbReference>
<dbReference type="InterPro" id="IPR001313">
    <property type="entry name" value="Pumilio_RNA-bd_rpt"/>
</dbReference>
<dbReference type="PROSITE" id="PS50303">
    <property type="entry name" value="PUM_HD"/>
    <property type="match status" value="1"/>
</dbReference>
<feature type="repeat" description="Pumilio" evidence="2">
    <location>
        <begin position="222"/>
        <end position="260"/>
    </location>
</feature>
<evidence type="ECO:0000256" key="2">
    <source>
        <dbReference type="PROSITE-ProRule" id="PRU00317"/>
    </source>
</evidence>
<organism evidence="5 6">
    <name type="scientific">Paramecium octaurelia</name>
    <dbReference type="NCBI Taxonomy" id="43137"/>
    <lineage>
        <taxon>Eukaryota</taxon>
        <taxon>Sar</taxon>
        <taxon>Alveolata</taxon>
        <taxon>Ciliophora</taxon>
        <taxon>Intramacronucleata</taxon>
        <taxon>Oligohymenophorea</taxon>
        <taxon>Peniculida</taxon>
        <taxon>Parameciidae</taxon>
        <taxon>Paramecium</taxon>
    </lineage>
</organism>